<dbReference type="InterPro" id="IPR003599">
    <property type="entry name" value="Ig_sub"/>
</dbReference>
<evidence type="ECO:0000313" key="12">
    <source>
        <dbReference type="EMBL" id="KAF3698109.1"/>
    </source>
</evidence>
<reference evidence="12 13" key="1">
    <citation type="submission" date="2019-02" db="EMBL/GenBank/DDBJ databases">
        <title>Opniocepnalus argus genome.</title>
        <authorList>
            <person name="Zhou C."/>
            <person name="Xiao S."/>
        </authorList>
    </citation>
    <scope>NUCLEOTIDE SEQUENCE [LARGE SCALE GENOMIC DNA]</scope>
    <source>
        <strain evidence="12">OARG1902GOOAL</strain>
        <tissue evidence="12">Muscle</tissue>
    </source>
</reference>
<dbReference type="SMART" id="SM00409">
    <property type="entry name" value="IG"/>
    <property type="match status" value="1"/>
</dbReference>
<evidence type="ECO:0000256" key="9">
    <source>
        <dbReference type="SAM" id="Phobius"/>
    </source>
</evidence>
<feature type="compositionally biased region" description="Polar residues" evidence="8">
    <location>
        <begin position="383"/>
        <end position="396"/>
    </location>
</feature>
<keyword evidence="9" id="KW-1133">Transmembrane helix</keyword>
<keyword evidence="4" id="KW-1015">Disulfide bond</keyword>
<dbReference type="AlphaFoldDB" id="A0A6G1Q6Q3"/>
<keyword evidence="6" id="KW-0393">Immunoglobulin domain</keyword>
<evidence type="ECO:0000256" key="5">
    <source>
        <dbReference type="ARBA" id="ARBA00023180"/>
    </source>
</evidence>
<dbReference type="GO" id="GO:0009897">
    <property type="term" value="C:external side of plasma membrane"/>
    <property type="evidence" value="ECO:0007669"/>
    <property type="project" value="TreeGrafter"/>
</dbReference>
<keyword evidence="2 10" id="KW-0732">Signal</keyword>
<dbReference type="InterPro" id="IPR013783">
    <property type="entry name" value="Ig-like_fold"/>
</dbReference>
<dbReference type="InterPro" id="IPR050504">
    <property type="entry name" value="IgSF_BTN/MOG"/>
</dbReference>
<feature type="region of interest" description="Disordered" evidence="8">
    <location>
        <begin position="408"/>
        <end position="449"/>
    </location>
</feature>
<dbReference type="PROSITE" id="PS50835">
    <property type="entry name" value="IG_LIKE"/>
    <property type="match status" value="1"/>
</dbReference>
<sequence>MYYRVFLVSALLTCCAGESLAHGPPENIFAFEGGDVILPCSFNITASSDFPTVEWSKEDLKPNVVFLYRDGCETYEMKDRAFEYRTSLIPKELKNGNISLRISNVRLSDAGTYQCMTLGRNMRRSIKKIELTVFFEPKLSVVSAECGGLTLQCEAKSSLSEPEITFLDDLGNNIAAEEAKRDEDAGGIYTVRRRVTLHSATNSITCRVYQPEFSLAKDQRMLIPADFRRCCFLIGISCVAVTLFLSVLVAGCVWKMCGKSAKAQKSVSRQESDMSVNTSILEGQSFLGVSFNIDNVVNSSNEELERELDRLRSELLEQKQTNSELQNKLKSLDSNIRPVVCQDTQPKVGRSAPEYSLTDFDPNPITNNHTSEPTASIHKHPPKSSNICQKNHPQPNIQKQNQNLVSWNHAPNRTRSSPARLSIPPLLSSSSKKTQVPKGRSQSDPIAPLHDLNSTELHQRYHQSSPLCFNRYSPLANLKEDPELVKTRRKTTKQF</sequence>
<feature type="domain" description="Ig-like" evidence="11">
    <location>
        <begin position="18"/>
        <end position="132"/>
    </location>
</feature>
<evidence type="ECO:0000313" key="13">
    <source>
        <dbReference type="Proteomes" id="UP000503349"/>
    </source>
</evidence>
<evidence type="ECO:0000259" key="11">
    <source>
        <dbReference type="PROSITE" id="PS50835"/>
    </source>
</evidence>
<dbReference type="Gene3D" id="2.60.40.10">
    <property type="entry name" value="Immunoglobulins"/>
    <property type="match status" value="2"/>
</dbReference>
<evidence type="ECO:0000256" key="1">
    <source>
        <dbReference type="ARBA" id="ARBA00004370"/>
    </source>
</evidence>
<dbReference type="InterPro" id="IPR007110">
    <property type="entry name" value="Ig-like_dom"/>
</dbReference>
<evidence type="ECO:0000256" key="8">
    <source>
        <dbReference type="SAM" id="MobiDB-lite"/>
    </source>
</evidence>
<feature type="region of interest" description="Disordered" evidence="8">
    <location>
        <begin position="345"/>
        <end position="396"/>
    </location>
</feature>
<feature type="chain" id="PRO_5026021885" evidence="10">
    <location>
        <begin position="22"/>
        <end position="495"/>
    </location>
</feature>
<organism evidence="12 13">
    <name type="scientific">Channa argus</name>
    <name type="common">Northern snakehead</name>
    <name type="synonym">Ophicephalus argus</name>
    <dbReference type="NCBI Taxonomy" id="215402"/>
    <lineage>
        <taxon>Eukaryota</taxon>
        <taxon>Metazoa</taxon>
        <taxon>Chordata</taxon>
        <taxon>Craniata</taxon>
        <taxon>Vertebrata</taxon>
        <taxon>Euteleostomi</taxon>
        <taxon>Actinopterygii</taxon>
        <taxon>Neopterygii</taxon>
        <taxon>Teleostei</taxon>
        <taxon>Neoteleostei</taxon>
        <taxon>Acanthomorphata</taxon>
        <taxon>Anabantaria</taxon>
        <taxon>Anabantiformes</taxon>
        <taxon>Channoidei</taxon>
        <taxon>Channidae</taxon>
        <taxon>Channa</taxon>
    </lineage>
</organism>
<feature type="compositionally biased region" description="Polar residues" evidence="8">
    <location>
        <begin position="364"/>
        <end position="374"/>
    </location>
</feature>
<dbReference type="SUPFAM" id="SSF48726">
    <property type="entry name" value="Immunoglobulin"/>
    <property type="match status" value="1"/>
</dbReference>
<dbReference type="SMART" id="SM00406">
    <property type="entry name" value="IGv"/>
    <property type="match status" value="1"/>
</dbReference>
<keyword evidence="7" id="KW-0175">Coiled coil</keyword>
<dbReference type="GO" id="GO:0001817">
    <property type="term" value="P:regulation of cytokine production"/>
    <property type="evidence" value="ECO:0007669"/>
    <property type="project" value="TreeGrafter"/>
</dbReference>
<evidence type="ECO:0000256" key="3">
    <source>
        <dbReference type="ARBA" id="ARBA00023136"/>
    </source>
</evidence>
<dbReference type="EMBL" id="CM015724">
    <property type="protein sequence ID" value="KAF3698109.1"/>
    <property type="molecule type" value="Genomic_DNA"/>
</dbReference>
<dbReference type="GO" id="GO:0050863">
    <property type="term" value="P:regulation of T cell activation"/>
    <property type="evidence" value="ECO:0007669"/>
    <property type="project" value="UniProtKB-ARBA"/>
</dbReference>
<feature type="compositionally biased region" description="Low complexity" evidence="8">
    <location>
        <begin position="416"/>
        <end position="431"/>
    </location>
</feature>
<dbReference type="InterPro" id="IPR013106">
    <property type="entry name" value="Ig_V-set"/>
</dbReference>
<dbReference type="PANTHER" id="PTHR24100:SF151">
    <property type="entry name" value="ICOS LIGAND"/>
    <property type="match status" value="1"/>
</dbReference>
<evidence type="ECO:0000256" key="7">
    <source>
        <dbReference type="SAM" id="Coils"/>
    </source>
</evidence>
<feature type="coiled-coil region" evidence="7">
    <location>
        <begin position="294"/>
        <end position="335"/>
    </location>
</feature>
<keyword evidence="5" id="KW-0325">Glycoprotein</keyword>
<dbReference type="GO" id="GO:0050852">
    <property type="term" value="P:T cell receptor signaling pathway"/>
    <property type="evidence" value="ECO:0007669"/>
    <property type="project" value="TreeGrafter"/>
</dbReference>
<dbReference type="PANTHER" id="PTHR24100">
    <property type="entry name" value="BUTYROPHILIN"/>
    <property type="match status" value="1"/>
</dbReference>
<reference evidence="13" key="2">
    <citation type="submission" date="2019-02" db="EMBL/GenBank/DDBJ databases">
        <title>Opniocepnalus argus Var Kimnra genome.</title>
        <authorList>
            <person name="Zhou C."/>
            <person name="Xiao S."/>
        </authorList>
    </citation>
    <scope>NUCLEOTIDE SEQUENCE [LARGE SCALE GENOMIC DNA]</scope>
</reference>
<accession>A0A6G1Q6Q3</accession>
<protein>
    <submittedName>
        <fullName evidence="12">Butyrophilin subfamily 3 member A3</fullName>
    </submittedName>
</protein>
<feature type="transmembrane region" description="Helical" evidence="9">
    <location>
        <begin position="232"/>
        <end position="254"/>
    </location>
</feature>
<evidence type="ECO:0000256" key="10">
    <source>
        <dbReference type="SAM" id="SignalP"/>
    </source>
</evidence>
<evidence type="ECO:0000256" key="2">
    <source>
        <dbReference type="ARBA" id="ARBA00022729"/>
    </source>
</evidence>
<comment type="subcellular location">
    <subcellularLocation>
        <location evidence="1">Membrane</location>
    </subcellularLocation>
</comment>
<dbReference type="Pfam" id="PF07686">
    <property type="entry name" value="V-set"/>
    <property type="match status" value="1"/>
</dbReference>
<name>A0A6G1Q6Q3_CHAAH</name>
<dbReference type="Proteomes" id="UP000503349">
    <property type="component" value="Chromosome 13"/>
</dbReference>
<dbReference type="GO" id="GO:1903037">
    <property type="term" value="P:regulation of leukocyte cell-cell adhesion"/>
    <property type="evidence" value="ECO:0007669"/>
    <property type="project" value="UniProtKB-ARBA"/>
</dbReference>
<feature type="signal peptide" evidence="10">
    <location>
        <begin position="1"/>
        <end position="21"/>
    </location>
</feature>
<dbReference type="InterPro" id="IPR036179">
    <property type="entry name" value="Ig-like_dom_sf"/>
</dbReference>
<gene>
    <name evidence="12" type="ORF">EXN66_Car013790</name>
</gene>
<keyword evidence="13" id="KW-1185">Reference proteome</keyword>
<dbReference type="GO" id="GO:0005102">
    <property type="term" value="F:signaling receptor binding"/>
    <property type="evidence" value="ECO:0007669"/>
    <property type="project" value="TreeGrafter"/>
</dbReference>
<evidence type="ECO:0000256" key="4">
    <source>
        <dbReference type="ARBA" id="ARBA00023157"/>
    </source>
</evidence>
<keyword evidence="9" id="KW-0812">Transmembrane</keyword>
<proteinExistence type="predicted"/>
<evidence type="ECO:0000256" key="6">
    <source>
        <dbReference type="ARBA" id="ARBA00023319"/>
    </source>
</evidence>
<dbReference type="FunFam" id="2.60.40.10:FF:000142">
    <property type="entry name" value="V-set domain-containing T-cell activation inhibitor 1"/>
    <property type="match status" value="1"/>
</dbReference>
<keyword evidence="3 9" id="KW-0472">Membrane</keyword>